<sequence>MASARDARRRAYLDKAAAEVDELVARGVRMGGNAFSPILLAKGELTVKERDGAEPFSCADGAALKASLKALGYAPEEWETLLSVNVDGAPLGAALMREAVCTLDPATLVCCDEAAADAVREAFADDLASIETLEEAMLVPGAVAQVCGMRVLNLGGFAEALGDAHEKQVMWARLKRVPPLGEPF</sequence>
<dbReference type="AlphaFoldDB" id="A0A7S7M8V4"/>
<dbReference type="KEGG" id="tio:INP52_09425"/>
<keyword evidence="2" id="KW-1185">Reference proteome</keyword>
<dbReference type="Proteomes" id="UP000593735">
    <property type="component" value="Chromosome"/>
</dbReference>
<gene>
    <name evidence="1" type="ORF">INP52_09425</name>
</gene>
<protein>
    <submittedName>
        <fullName evidence="1">Uncharacterized protein</fullName>
    </submittedName>
</protein>
<dbReference type="RefSeq" id="WP_194371197.1">
    <property type="nucleotide sequence ID" value="NZ_CP063767.1"/>
</dbReference>
<accession>A0A7S7M8V4</accession>
<organism evidence="1 2">
    <name type="scientific">Thermophilibacter immobilis</name>
    <dbReference type="NCBI Taxonomy" id="2779519"/>
    <lineage>
        <taxon>Bacteria</taxon>
        <taxon>Bacillati</taxon>
        <taxon>Actinomycetota</taxon>
        <taxon>Coriobacteriia</taxon>
        <taxon>Coriobacteriales</taxon>
        <taxon>Atopobiaceae</taxon>
        <taxon>Thermophilibacter</taxon>
    </lineage>
</organism>
<proteinExistence type="predicted"/>
<evidence type="ECO:0000313" key="1">
    <source>
        <dbReference type="EMBL" id="QOY60592.1"/>
    </source>
</evidence>
<reference evidence="1 2" key="1">
    <citation type="submission" date="2020-10" db="EMBL/GenBank/DDBJ databases">
        <title>Olsenella immobilis sp.nov., isolated from the mud in a fermentation cellar used for the production of Chinese strong-flavoured liquor.</title>
        <authorList>
            <person name="Lu L."/>
        </authorList>
    </citation>
    <scope>NUCLEOTIDE SEQUENCE [LARGE SCALE GENOMIC DNA]</scope>
    <source>
        <strain evidence="1 2">LZLJ-2</strain>
    </source>
</reference>
<dbReference type="EMBL" id="CP063767">
    <property type="protein sequence ID" value="QOY60592.1"/>
    <property type="molecule type" value="Genomic_DNA"/>
</dbReference>
<name>A0A7S7M8V4_9ACTN</name>
<evidence type="ECO:0000313" key="2">
    <source>
        <dbReference type="Proteomes" id="UP000593735"/>
    </source>
</evidence>